<feature type="domain" description="RNase H type-1" evidence="2">
    <location>
        <begin position="44"/>
        <end position="173"/>
    </location>
</feature>
<comment type="caution">
    <text evidence="3">The sequence shown here is derived from an EMBL/GenBank/DDBJ whole genome shotgun (WGS) entry which is preliminary data.</text>
</comment>
<dbReference type="GO" id="GO:0003676">
    <property type="term" value="F:nucleic acid binding"/>
    <property type="evidence" value="ECO:0007669"/>
    <property type="project" value="InterPro"/>
</dbReference>
<reference evidence="3" key="2">
    <citation type="submission" date="2021-09" db="EMBL/GenBank/DDBJ databases">
        <authorList>
            <person name="Jia N."/>
            <person name="Wang J."/>
            <person name="Shi W."/>
            <person name="Du L."/>
            <person name="Sun Y."/>
            <person name="Zhan W."/>
            <person name="Jiang J."/>
            <person name="Wang Q."/>
            <person name="Zhang B."/>
            <person name="Ji P."/>
            <person name="Sakyi L.B."/>
            <person name="Cui X."/>
            <person name="Yuan T."/>
            <person name="Jiang B."/>
            <person name="Yang W."/>
            <person name="Lam T.T.-Y."/>
            <person name="Chang Q."/>
            <person name="Ding S."/>
            <person name="Wang X."/>
            <person name="Zhu J."/>
            <person name="Ruan X."/>
            <person name="Zhao L."/>
            <person name="Wei J."/>
            <person name="Que T."/>
            <person name="Du C."/>
            <person name="Cheng J."/>
            <person name="Dai P."/>
            <person name="Han X."/>
            <person name="Huang E."/>
            <person name="Gao Y."/>
            <person name="Liu J."/>
            <person name="Shao H."/>
            <person name="Ye R."/>
            <person name="Li L."/>
            <person name="Wei W."/>
            <person name="Wang X."/>
            <person name="Wang C."/>
            <person name="Huo Q."/>
            <person name="Li W."/>
            <person name="Guo W."/>
            <person name="Chen H."/>
            <person name="Chen S."/>
            <person name="Zhou L."/>
            <person name="Zhou L."/>
            <person name="Ni X."/>
            <person name="Tian J."/>
            <person name="Zhou Y."/>
            <person name="Sheng Y."/>
            <person name="Liu T."/>
            <person name="Pan Y."/>
            <person name="Xia L."/>
            <person name="Li J."/>
            <person name="Zhao F."/>
            <person name="Cao W."/>
        </authorList>
    </citation>
    <scope>NUCLEOTIDE SEQUENCE</scope>
    <source>
        <strain evidence="3">Rmic-2018</strain>
        <tissue evidence="3">Larvae</tissue>
    </source>
</reference>
<dbReference type="AlphaFoldDB" id="A0A9J6F6I8"/>
<name>A0A9J6F6I8_RHIMP</name>
<gene>
    <name evidence="3" type="ORF">HPB51_026298</name>
</gene>
<dbReference type="CDD" id="cd09276">
    <property type="entry name" value="Rnase_HI_RT_non_LTR"/>
    <property type="match status" value="1"/>
</dbReference>
<dbReference type="InterPro" id="IPR002156">
    <property type="entry name" value="RNaseH_domain"/>
</dbReference>
<feature type="region of interest" description="Disordered" evidence="1">
    <location>
        <begin position="300"/>
        <end position="350"/>
    </location>
</feature>
<dbReference type="Gene3D" id="3.30.420.10">
    <property type="entry name" value="Ribonuclease H-like superfamily/Ribonuclease H"/>
    <property type="match status" value="1"/>
</dbReference>
<dbReference type="PROSITE" id="PS50879">
    <property type="entry name" value="RNASE_H_1"/>
    <property type="match status" value="1"/>
</dbReference>
<proteinExistence type="predicted"/>
<evidence type="ECO:0000313" key="3">
    <source>
        <dbReference type="EMBL" id="KAH8042866.1"/>
    </source>
</evidence>
<evidence type="ECO:0000313" key="4">
    <source>
        <dbReference type="Proteomes" id="UP000821866"/>
    </source>
</evidence>
<dbReference type="Proteomes" id="UP000821866">
    <property type="component" value="Chromosome 1"/>
</dbReference>
<dbReference type="InterPro" id="IPR036397">
    <property type="entry name" value="RNaseH_sf"/>
</dbReference>
<dbReference type="Pfam" id="PF00075">
    <property type="entry name" value="RNase_H"/>
    <property type="match status" value="1"/>
</dbReference>
<evidence type="ECO:0000256" key="1">
    <source>
        <dbReference type="SAM" id="MobiDB-lite"/>
    </source>
</evidence>
<dbReference type="SUPFAM" id="SSF53098">
    <property type="entry name" value="Ribonuclease H-like"/>
    <property type="match status" value="1"/>
</dbReference>
<protein>
    <recommendedName>
        <fullName evidence="2">RNase H type-1 domain-containing protein</fullName>
    </recommendedName>
</protein>
<reference evidence="3" key="1">
    <citation type="journal article" date="2020" name="Cell">
        <title>Large-Scale Comparative Analyses of Tick Genomes Elucidate Their Genetic Diversity and Vector Capacities.</title>
        <authorList>
            <consortium name="Tick Genome and Microbiome Consortium (TIGMIC)"/>
            <person name="Jia N."/>
            <person name="Wang J."/>
            <person name="Shi W."/>
            <person name="Du L."/>
            <person name="Sun Y."/>
            <person name="Zhan W."/>
            <person name="Jiang J.F."/>
            <person name="Wang Q."/>
            <person name="Zhang B."/>
            <person name="Ji P."/>
            <person name="Bell-Sakyi L."/>
            <person name="Cui X.M."/>
            <person name="Yuan T.T."/>
            <person name="Jiang B.G."/>
            <person name="Yang W.F."/>
            <person name="Lam T.T."/>
            <person name="Chang Q.C."/>
            <person name="Ding S.J."/>
            <person name="Wang X.J."/>
            <person name="Zhu J.G."/>
            <person name="Ruan X.D."/>
            <person name="Zhao L."/>
            <person name="Wei J.T."/>
            <person name="Ye R.Z."/>
            <person name="Que T.C."/>
            <person name="Du C.H."/>
            <person name="Zhou Y.H."/>
            <person name="Cheng J.X."/>
            <person name="Dai P.F."/>
            <person name="Guo W.B."/>
            <person name="Han X.H."/>
            <person name="Huang E.J."/>
            <person name="Li L.F."/>
            <person name="Wei W."/>
            <person name="Gao Y.C."/>
            <person name="Liu J.Z."/>
            <person name="Shao H.Z."/>
            <person name="Wang X."/>
            <person name="Wang C.C."/>
            <person name="Yang T.C."/>
            <person name="Huo Q.B."/>
            <person name="Li W."/>
            <person name="Chen H.Y."/>
            <person name="Chen S.E."/>
            <person name="Zhou L.G."/>
            <person name="Ni X.B."/>
            <person name="Tian J.H."/>
            <person name="Sheng Y."/>
            <person name="Liu T."/>
            <person name="Pan Y.S."/>
            <person name="Xia L.Y."/>
            <person name="Li J."/>
            <person name="Zhao F."/>
            <person name="Cao W.C."/>
        </authorList>
    </citation>
    <scope>NUCLEOTIDE SEQUENCE</scope>
    <source>
        <strain evidence="3">Rmic-2018</strain>
    </source>
</reference>
<sequence length="512" mass="56503">MHAEPSWKSPSWTIVTFVLGFKSKSGTPEHALIHFTLEHLENCHRAHRHIHTDGSVTSTSSTIGVWIQSVNVTISATLSHCTSSTATEQAALWAAINYIIDQTAESWVIFTDSRAVLQSLRSPCTQDQLVMDIKRLCKKACDLHHRIVLQWIPAHCGIQGNVRADDTAEAGHGTSAEIVEIPFSRQDAARLVSAHAWRLQRPLWTDPRQQYGPLCNIDPPCDFRMPRNLNRQDETCLHRIQLNVAYTNYFRNKSGLSDSAFCAKCNVIEDINHILSGHHTLSTDVALDSALRSFAFPPRCRSSAPSREVSVSAKKSKTATPESRLGAACRGRPSSRPKGLPGSATPPARHVLFMRPGNTRWLRETDAPGEPKNNPCHEEGRVAPPFIAARPAAAFYEWPADSAPPALTAAPSLSCLCPNESTPDRPAGLERCSPVCLIRSRLASSPSGRGTCRRLSRSGRKLQRLGTWDTALALTRSTTRRGERCNAASRHLHIKLFEISVKKHSTVTERDA</sequence>
<dbReference type="GO" id="GO:0004523">
    <property type="term" value="F:RNA-DNA hybrid ribonuclease activity"/>
    <property type="evidence" value="ECO:0007669"/>
    <property type="project" value="InterPro"/>
</dbReference>
<organism evidence="3 4">
    <name type="scientific">Rhipicephalus microplus</name>
    <name type="common">Cattle tick</name>
    <name type="synonym">Boophilus microplus</name>
    <dbReference type="NCBI Taxonomy" id="6941"/>
    <lineage>
        <taxon>Eukaryota</taxon>
        <taxon>Metazoa</taxon>
        <taxon>Ecdysozoa</taxon>
        <taxon>Arthropoda</taxon>
        <taxon>Chelicerata</taxon>
        <taxon>Arachnida</taxon>
        <taxon>Acari</taxon>
        <taxon>Parasitiformes</taxon>
        <taxon>Ixodida</taxon>
        <taxon>Ixodoidea</taxon>
        <taxon>Ixodidae</taxon>
        <taxon>Rhipicephalinae</taxon>
        <taxon>Rhipicephalus</taxon>
        <taxon>Boophilus</taxon>
    </lineage>
</organism>
<dbReference type="VEuPathDB" id="VectorBase:LOC119165259"/>
<dbReference type="InterPro" id="IPR012337">
    <property type="entry name" value="RNaseH-like_sf"/>
</dbReference>
<keyword evidence="4" id="KW-1185">Reference proteome</keyword>
<evidence type="ECO:0000259" key="2">
    <source>
        <dbReference type="PROSITE" id="PS50879"/>
    </source>
</evidence>
<accession>A0A9J6F6I8</accession>
<dbReference type="EMBL" id="JABSTU010000001">
    <property type="protein sequence ID" value="KAH8042866.1"/>
    <property type="molecule type" value="Genomic_DNA"/>
</dbReference>